<dbReference type="Gene3D" id="3.40.50.2300">
    <property type="match status" value="2"/>
</dbReference>
<dbReference type="GO" id="GO:0003700">
    <property type="term" value="F:DNA-binding transcription factor activity"/>
    <property type="evidence" value="ECO:0007669"/>
    <property type="project" value="TreeGrafter"/>
</dbReference>
<dbReference type="Proteomes" id="UP000617531">
    <property type="component" value="Unassembled WGS sequence"/>
</dbReference>
<reference evidence="5" key="1">
    <citation type="journal article" date="2014" name="Int. J. Syst. Evol. Microbiol.">
        <title>Complete genome sequence of Corynebacterium casei LMG S-19264T (=DSM 44701T), isolated from a smear-ripened cheese.</title>
        <authorList>
            <consortium name="US DOE Joint Genome Institute (JGI-PGF)"/>
            <person name="Walter F."/>
            <person name="Albersmeier A."/>
            <person name="Kalinowski J."/>
            <person name="Ruckert C."/>
        </authorList>
    </citation>
    <scope>NUCLEOTIDE SEQUENCE</scope>
    <source>
        <strain evidence="5">CGMCC 1.16548</strain>
    </source>
</reference>
<dbReference type="InterPro" id="IPR046335">
    <property type="entry name" value="LacI/GalR-like_sensor"/>
</dbReference>
<dbReference type="Gene3D" id="1.10.260.40">
    <property type="entry name" value="lambda repressor-like DNA-binding domains"/>
    <property type="match status" value="1"/>
</dbReference>
<keyword evidence="1" id="KW-0805">Transcription regulation</keyword>
<dbReference type="GO" id="GO:0000976">
    <property type="term" value="F:transcription cis-regulatory region binding"/>
    <property type="evidence" value="ECO:0007669"/>
    <property type="project" value="TreeGrafter"/>
</dbReference>
<evidence type="ECO:0000313" key="5">
    <source>
        <dbReference type="EMBL" id="GHF13913.1"/>
    </source>
</evidence>
<protein>
    <submittedName>
        <fullName evidence="5">LacI family transcriptional regulator</fullName>
    </submittedName>
</protein>
<dbReference type="Pfam" id="PF00356">
    <property type="entry name" value="LacI"/>
    <property type="match status" value="1"/>
</dbReference>
<proteinExistence type="predicted"/>
<organism evidence="5 6">
    <name type="scientific">Pseudolysinimonas yzui</name>
    <dbReference type="NCBI Taxonomy" id="2708254"/>
    <lineage>
        <taxon>Bacteria</taxon>
        <taxon>Bacillati</taxon>
        <taxon>Actinomycetota</taxon>
        <taxon>Actinomycetes</taxon>
        <taxon>Micrococcales</taxon>
        <taxon>Microbacteriaceae</taxon>
        <taxon>Pseudolysinimonas</taxon>
    </lineage>
</organism>
<keyword evidence="2" id="KW-0238">DNA-binding</keyword>
<comment type="caution">
    <text evidence="5">The sequence shown here is derived from an EMBL/GenBank/DDBJ whole genome shotgun (WGS) entry which is preliminary data.</text>
</comment>
<keyword evidence="6" id="KW-1185">Reference proteome</keyword>
<dbReference type="Pfam" id="PF13377">
    <property type="entry name" value="Peripla_BP_3"/>
    <property type="match status" value="1"/>
</dbReference>
<dbReference type="RefSeq" id="WP_229841953.1">
    <property type="nucleotide sequence ID" value="NZ_BNAI01000002.1"/>
</dbReference>
<evidence type="ECO:0000256" key="3">
    <source>
        <dbReference type="ARBA" id="ARBA00023163"/>
    </source>
</evidence>
<accession>A0A8J3GQ15</accession>
<dbReference type="InterPro" id="IPR000843">
    <property type="entry name" value="HTH_LacI"/>
</dbReference>
<dbReference type="SUPFAM" id="SSF47413">
    <property type="entry name" value="lambda repressor-like DNA-binding domains"/>
    <property type="match status" value="1"/>
</dbReference>
<dbReference type="PROSITE" id="PS00356">
    <property type="entry name" value="HTH_LACI_1"/>
    <property type="match status" value="1"/>
</dbReference>
<name>A0A8J3GQ15_9MICO</name>
<evidence type="ECO:0000259" key="4">
    <source>
        <dbReference type="PROSITE" id="PS50932"/>
    </source>
</evidence>
<evidence type="ECO:0000256" key="1">
    <source>
        <dbReference type="ARBA" id="ARBA00023015"/>
    </source>
</evidence>
<reference evidence="5" key="2">
    <citation type="submission" date="2020-09" db="EMBL/GenBank/DDBJ databases">
        <authorList>
            <person name="Sun Q."/>
            <person name="Zhou Y."/>
        </authorList>
    </citation>
    <scope>NUCLEOTIDE SEQUENCE</scope>
    <source>
        <strain evidence="5">CGMCC 1.16548</strain>
    </source>
</reference>
<feature type="domain" description="HTH lacI-type" evidence="4">
    <location>
        <begin position="14"/>
        <end position="68"/>
    </location>
</feature>
<dbReference type="InterPro" id="IPR028082">
    <property type="entry name" value="Peripla_BP_I"/>
</dbReference>
<evidence type="ECO:0000256" key="2">
    <source>
        <dbReference type="ARBA" id="ARBA00023125"/>
    </source>
</evidence>
<evidence type="ECO:0000313" key="6">
    <source>
        <dbReference type="Proteomes" id="UP000617531"/>
    </source>
</evidence>
<dbReference type="SMART" id="SM00354">
    <property type="entry name" value="HTH_LACI"/>
    <property type="match status" value="1"/>
</dbReference>
<dbReference type="SUPFAM" id="SSF53822">
    <property type="entry name" value="Periplasmic binding protein-like I"/>
    <property type="match status" value="1"/>
</dbReference>
<dbReference type="CDD" id="cd01392">
    <property type="entry name" value="HTH_LacI"/>
    <property type="match status" value="1"/>
</dbReference>
<sequence>MSTDSKARRPDTRATMRDVAALAGVGIKTVSRVINDEPNVSPATIAKVRDAAERLDYHPDLNAGNLRRTGRRTRTIGLVVGSVANPFSGAVHRGVEDTAVERGVAVFASSLDDDAAREQRIVGEMLRRRVDALILTTVRKNQSRLVAEQERGTALVFVDREPAGIDADVVVTNNAEAAAEATAHLIQVGHRRLAYLGDRRELWTAQERRRGFLDQLGAVGIPTSGVPVIEDLHTEDAAYAAVLELLDGPHPPTGLFTSQNLVTIGALRALRDRGLHRRIALVGFDDVPLGDMLEPGVTVVAQNPYDMGRVAARRAFARMDGDTGEPVRVVVPSVLIPRGSGEIPPEPA</sequence>
<dbReference type="InterPro" id="IPR010982">
    <property type="entry name" value="Lambda_DNA-bd_dom_sf"/>
</dbReference>
<dbReference type="PANTHER" id="PTHR30146:SF109">
    <property type="entry name" value="HTH-TYPE TRANSCRIPTIONAL REGULATOR GALS"/>
    <property type="match status" value="1"/>
</dbReference>
<dbReference type="EMBL" id="BNAI01000002">
    <property type="protein sequence ID" value="GHF13913.1"/>
    <property type="molecule type" value="Genomic_DNA"/>
</dbReference>
<dbReference type="AlphaFoldDB" id="A0A8J3GQ15"/>
<gene>
    <name evidence="5" type="ORF">GCM10011600_13550</name>
</gene>
<dbReference type="PROSITE" id="PS50932">
    <property type="entry name" value="HTH_LACI_2"/>
    <property type="match status" value="1"/>
</dbReference>
<dbReference type="CDD" id="cd06267">
    <property type="entry name" value="PBP1_LacI_sugar_binding-like"/>
    <property type="match status" value="1"/>
</dbReference>
<keyword evidence="3" id="KW-0804">Transcription</keyword>
<dbReference type="PANTHER" id="PTHR30146">
    <property type="entry name" value="LACI-RELATED TRANSCRIPTIONAL REPRESSOR"/>
    <property type="match status" value="1"/>
</dbReference>